<feature type="region of interest" description="Disordered" evidence="1">
    <location>
        <begin position="319"/>
        <end position="342"/>
    </location>
</feature>
<dbReference type="AlphaFoldDB" id="A0A0D1ZBZ0"/>
<feature type="region of interest" description="Disordered" evidence="1">
    <location>
        <begin position="177"/>
        <end position="202"/>
    </location>
</feature>
<feature type="region of interest" description="Disordered" evidence="1">
    <location>
        <begin position="153"/>
        <end position="172"/>
    </location>
</feature>
<dbReference type="OrthoDB" id="5401654at2759"/>
<dbReference type="EMBL" id="KN847523">
    <property type="protein sequence ID" value="KIV91449.1"/>
    <property type="molecule type" value="Genomic_DNA"/>
</dbReference>
<dbReference type="Proteomes" id="UP000054302">
    <property type="component" value="Unassembled WGS sequence"/>
</dbReference>
<dbReference type="PANTHER" id="PTHR39610">
    <property type="entry name" value="BZIP DOMAIN-CONTAINING PROTEIN-RELATED"/>
    <property type="match status" value="1"/>
</dbReference>
<feature type="compositionally biased region" description="Low complexity" evidence="1">
    <location>
        <begin position="23"/>
        <end position="41"/>
    </location>
</feature>
<evidence type="ECO:0000313" key="3">
    <source>
        <dbReference type="Proteomes" id="UP000054302"/>
    </source>
</evidence>
<dbReference type="HOGENOM" id="CLU_038508_2_0_1"/>
<accession>A0A0D1ZBZ0</accession>
<proteinExistence type="predicted"/>
<organism evidence="2 3">
    <name type="scientific">Exophiala mesophila</name>
    <name type="common">Black yeast-like fungus</name>
    <dbReference type="NCBI Taxonomy" id="212818"/>
    <lineage>
        <taxon>Eukaryota</taxon>
        <taxon>Fungi</taxon>
        <taxon>Dikarya</taxon>
        <taxon>Ascomycota</taxon>
        <taxon>Pezizomycotina</taxon>
        <taxon>Eurotiomycetes</taxon>
        <taxon>Chaetothyriomycetidae</taxon>
        <taxon>Chaetothyriales</taxon>
        <taxon>Herpotrichiellaceae</taxon>
        <taxon>Exophiala</taxon>
    </lineage>
</organism>
<dbReference type="OMA" id="RYEETAY"/>
<feature type="compositionally biased region" description="Low complexity" evidence="1">
    <location>
        <begin position="50"/>
        <end position="61"/>
    </location>
</feature>
<name>A0A0D1ZBZ0_EXOME</name>
<sequence>MAPDLNTMPTTSPPTDSQPPAPSAQLPPSSTQSASRRTSTQMLPPPLPLPQASSLPSSPRPQGSTGDNTGVGIGPGPIRHPRPLTAAEIHLELEKEQESIVNRLTRELSALRAQTASVASTTSSTSDHFFSSTTDPYPYTSSITTGTAANIIPTSARRHRSSSNLSARSSRSIRDSLANAASTSVSGVAAPRDQSVQASARPSMEIIRPDMSRQNSLSASGFRSSSITSSPHLTQAGLSYGPYLHRSSVSSNTNGSINTNAPTSGNHGVLSTESAPTSAYPRSPSSNAAVAAARYEEATLQRAELESVKRENEMLRAKVRDLERSLQRATESQPSPSDRGRP</sequence>
<feature type="region of interest" description="Disordered" evidence="1">
    <location>
        <begin position="1"/>
        <end position="82"/>
    </location>
</feature>
<feature type="compositionally biased region" description="Polar residues" evidence="1">
    <location>
        <begin position="327"/>
        <end position="336"/>
    </location>
</feature>
<keyword evidence="3" id="KW-1185">Reference proteome</keyword>
<reference evidence="2 3" key="1">
    <citation type="submission" date="2015-01" db="EMBL/GenBank/DDBJ databases">
        <title>The Genome Sequence of Exophiala mesophila CBS40295.</title>
        <authorList>
            <consortium name="The Broad Institute Genomics Platform"/>
            <person name="Cuomo C."/>
            <person name="de Hoog S."/>
            <person name="Gorbushina A."/>
            <person name="Stielow B."/>
            <person name="Teixiera M."/>
            <person name="Abouelleil A."/>
            <person name="Chapman S.B."/>
            <person name="Priest M."/>
            <person name="Young S.K."/>
            <person name="Wortman J."/>
            <person name="Nusbaum C."/>
            <person name="Birren B."/>
        </authorList>
    </citation>
    <scope>NUCLEOTIDE SEQUENCE [LARGE SCALE GENOMIC DNA]</scope>
    <source>
        <strain evidence="2 3">CBS 40295</strain>
    </source>
</reference>
<dbReference type="GeneID" id="27323833"/>
<evidence type="ECO:0000313" key="2">
    <source>
        <dbReference type="EMBL" id="KIV91449.1"/>
    </source>
</evidence>
<dbReference type="VEuPathDB" id="FungiDB:PV10_05988"/>
<dbReference type="STRING" id="212818.A0A0D1ZBZ0"/>
<feature type="region of interest" description="Disordered" evidence="1">
    <location>
        <begin position="249"/>
        <end position="286"/>
    </location>
</feature>
<feature type="compositionally biased region" description="Polar residues" evidence="1">
    <location>
        <begin position="249"/>
        <end position="277"/>
    </location>
</feature>
<dbReference type="PANTHER" id="PTHR39610:SF1">
    <property type="match status" value="1"/>
</dbReference>
<protein>
    <submittedName>
        <fullName evidence="2">Uncharacterized protein</fullName>
    </submittedName>
</protein>
<evidence type="ECO:0000256" key="1">
    <source>
        <dbReference type="SAM" id="MobiDB-lite"/>
    </source>
</evidence>
<gene>
    <name evidence="2" type="ORF">PV10_05988</name>
</gene>
<dbReference type="RefSeq" id="XP_016223023.1">
    <property type="nucleotide sequence ID" value="XM_016370730.1"/>
</dbReference>